<evidence type="ECO:0000256" key="1">
    <source>
        <dbReference type="ARBA" id="ARBA00007317"/>
    </source>
</evidence>
<dbReference type="PANTHER" id="PTHR23151">
    <property type="entry name" value="DIHYDROLIPOAMIDE ACETYL/SUCCINYL-TRANSFERASE-RELATED"/>
    <property type="match status" value="1"/>
</dbReference>
<dbReference type="InterPro" id="IPR045257">
    <property type="entry name" value="E2/Pdx1"/>
</dbReference>
<dbReference type="Gene3D" id="3.30.559.10">
    <property type="entry name" value="Chloramphenicol acetyltransferase-like domain"/>
    <property type="match status" value="1"/>
</dbReference>
<dbReference type="Gene3D" id="2.40.50.100">
    <property type="match status" value="1"/>
</dbReference>
<dbReference type="Pfam" id="PF00364">
    <property type="entry name" value="Biotin_lipoyl"/>
    <property type="match status" value="1"/>
</dbReference>
<dbReference type="InterPro" id="IPR003016">
    <property type="entry name" value="2-oxoA_DH_lipoyl-BS"/>
</dbReference>
<dbReference type="InterPro" id="IPR000089">
    <property type="entry name" value="Biotin_lipoyl"/>
</dbReference>
<evidence type="ECO:0000259" key="7">
    <source>
        <dbReference type="PROSITE" id="PS51826"/>
    </source>
</evidence>
<dbReference type="SUPFAM" id="SSF51230">
    <property type="entry name" value="Single hybrid motif"/>
    <property type="match status" value="1"/>
</dbReference>
<dbReference type="eggNOG" id="KOG0557">
    <property type="taxonomic scope" value="Eukaryota"/>
</dbReference>
<name>B7FP61_PHATC</name>
<keyword evidence="4 8" id="KW-0808">Transferase</keyword>
<evidence type="ECO:0000313" key="8">
    <source>
        <dbReference type="EMBL" id="EEC51623.1"/>
    </source>
</evidence>
<dbReference type="GO" id="GO:0045254">
    <property type="term" value="C:pyruvate dehydrogenase complex"/>
    <property type="evidence" value="ECO:0007669"/>
    <property type="project" value="InterPro"/>
</dbReference>
<sequence>MASRTLCQRTWLLASKRPAAWSNSVGRSTGRAPSLELLGGYPVRFFSSYPPHELVGLPSLSPTMESGSIAAWNLKEGESFIAGDIFCSVETDKATVDFEAQDDGVLAKILAQAGPDEIKCGDPIMITIEDEAHLGAFADYTLDSGTESSPPVADAAPTPTASPPSPKSSPAENKGTPDGTTSATSPDTGDRIVASPLAHMLAKEMGYNISKIPGTGPNGRIIAADVKEYTPGAVEDADTVDTPAPAQAAMKSSPAQPVSGSGYTDYPLSESAREVAARLAQAKRNVPHYYLTVDIAVDELLKIRSTLNATLDESAALGVYELLLKAAALSMKAVPSANASWMDSVVRVYDSVDINVVVGSGDSLVTPVIQNCSSKGLKAISEELGSAVKALEEDDDAPIGGLGTFTVMNLGMYGVKSCAPIIREPQACALAIGALETRIVPNDDPDAEDIYKESVMFTATLSCDHRVVDGAVGAQWLQAFKSHVQNPTTLLL</sequence>
<keyword evidence="9" id="KW-1185">Reference proteome</keyword>
<dbReference type="SUPFAM" id="SSF47005">
    <property type="entry name" value="Peripheral subunit-binding domain of 2-oxo acid dehydrogenase complex"/>
    <property type="match status" value="1"/>
</dbReference>
<evidence type="ECO:0000256" key="4">
    <source>
        <dbReference type="RuleBase" id="RU003423"/>
    </source>
</evidence>
<evidence type="ECO:0000256" key="3">
    <source>
        <dbReference type="ARBA" id="ARBA00022946"/>
    </source>
</evidence>
<feature type="compositionally biased region" description="Polar residues" evidence="5">
    <location>
        <begin position="178"/>
        <end position="187"/>
    </location>
</feature>
<dbReference type="OMA" id="TMEFESF"/>
<dbReference type="PANTHER" id="PTHR23151:SF90">
    <property type="entry name" value="DIHYDROLIPOYLLYSINE-RESIDUE ACETYLTRANSFERASE COMPONENT OF PYRUVATE DEHYDROGENASE COMPLEX, MITOCHONDRIAL-RELATED"/>
    <property type="match status" value="1"/>
</dbReference>
<dbReference type="Pfam" id="PF00198">
    <property type="entry name" value="2-oxoacid_dh"/>
    <property type="match status" value="1"/>
</dbReference>
<dbReference type="RefSeq" id="XP_002177160.1">
    <property type="nucleotide sequence ID" value="XM_002177124.1"/>
</dbReference>
<gene>
    <name evidence="8" type="primary">DHLTA_1</name>
    <name evidence="8" type="ORF">PHATRDRAFT_17401</name>
</gene>
<evidence type="ECO:0000256" key="5">
    <source>
        <dbReference type="SAM" id="MobiDB-lite"/>
    </source>
</evidence>
<dbReference type="GO" id="GO:0006086">
    <property type="term" value="P:pyruvate decarboxylation to acetyl-CoA"/>
    <property type="evidence" value="ECO:0007669"/>
    <property type="project" value="InterPro"/>
</dbReference>
<reference evidence="8 9" key="1">
    <citation type="journal article" date="2008" name="Nature">
        <title>The Phaeodactylum genome reveals the evolutionary history of diatom genomes.</title>
        <authorList>
            <person name="Bowler C."/>
            <person name="Allen A.E."/>
            <person name="Badger J.H."/>
            <person name="Grimwood J."/>
            <person name="Jabbari K."/>
            <person name="Kuo A."/>
            <person name="Maheswari U."/>
            <person name="Martens C."/>
            <person name="Maumus F."/>
            <person name="Otillar R.P."/>
            <person name="Rayko E."/>
            <person name="Salamov A."/>
            <person name="Vandepoele K."/>
            <person name="Beszteri B."/>
            <person name="Gruber A."/>
            <person name="Heijde M."/>
            <person name="Katinka M."/>
            <person name="Mock T."/>
            <person name="Valentin K."/>
            <person name="Verret F."/>
            <person name="Berges J.A."/>
            <person name="Brownlee C."/>
            <person name="Cadoret J.P."/>
            <person name="Chiovitti A."/>
            <person name="Choi C.J."/>
            <person name="Coesel S."/>
            <person name="De Martino A."/>
            <person name="Detter J.C."/>
            <person name="Durkin C."/>
            <person name="Falciatore A."/>
            <person name="Fournet J."/>
            <person name="Haruta M."/>
            <person name="Huysman M.J."/>
            <person name="Jenkins B.D."/>
            <person name="Jiroutova K."/>
            <person name="Jorgensen R.E."/>
            <person name="Joubert Y."/>
            <person name="Kaplan A."/>
            <person name="Kroger N."/>
            <person name="Kroth P.G."/>
            <person name="La Roche J."/>
            <person name="Lindquist E."/>
            <person name="Lommer M."/>
            <person name="Martin-Jezequel V."/>
            <person name="Lopez P.J."/>
            <person name="Lucas S."/>
            <person name="Mangogna M."/>
            <person name="McGinnis K."/>
            <person name="Medlin L.K."/>
            <person name="Montsant A."/>
            <person name="Oudot-Le Secq M.P."/>
            <person name="Napoli C."/>
            <person name="Obornik M."/>
            <person name="Parker M.S."/>
            <person name="Petit J.L."/>
            <person name="Porcel B.M."/>
            <person name="Poulsen N."/>
            <person name="Robison M."/>
            <person name="Rychlewski L."/>
            <person name="Rynearson T.A."/>
            <person name="Schmutz J."/>
            <person name="Shapiro H."/>
            <person name="Siaut M."/>
            <person name="Stanley M."/>
            <person name="Sussman M.R."/>
            <person name="Taylor A.R."/>
            <person name="Vardi A."/>
            <person name="von Dassow P."/>
            <person name="Vyverman W."/>
            <person name="Willis A."/>
            <person name="Wyrwicz L.S."/>
            <person name="Rokhsar D.S."/>
            <person name="Weissenbach J."/>
            <person name="Armbrust E.V."/>
            <person name="Green B.R."/>
            <person name="Van de Peer Y."/>
            <person name="Grigoriev I.V."/>
        </authorList>
    </citation>
    <scope>NUCLEOTIDE SEQUENCE [LARGE SCALE GENOMIC DNA]</scope>
    <source>
        <strain evidence="8 9">CCAP 1055/1</strain>
    </source>
</reference>
<dbReference type="SUPFAM" id="SSF52777">
    <property type="entry name" value="CoA-dependent acyltransferases"/>
    <property type="match status" value="1"/>
</dbReference>
<comment type="similarity">
    <text evidence="1 4">Belongs to the 2-oxoacid dehydrogenase family.</text>
</comment>
<dbReference type="PROSITE" id="PS00189">
    <property type="entry name" value="LIPOYL"/>
    <property type="match status" value="1"/>
</dbReference>
<feature type="domain" description="Lipoyl-binding" evidence="6">
    <location>
        <begin position="52"/>
        <end position="129"/>
    </location>
</feature>
<dbReference type="InterPro" id="IPR011053">
    <property type="entry name" value="Single_hybrid_motif"/>
</dbReference>
<dbReference type="InParanoid" id="B7FP61"/>
<dbReference type="Pfam" id="PF02817">
    <property type="entry name" value="E3_binding"/>
    <property type="match status" value="1"/>
</dbReference>
<dbReference type="GeneID" id="7196333"/>
<dbReference type="HOGENOM" id="CLU_016733_10_2_1"/>
<protein>
    <recommendedName>
        <fullName evidence="4">Dihydrolipoamide acetyltransferase component of pyruvate dehydrogenase complex</fullName>
        <ecNumber evidence="4">2.3.1.-</ecNumber>
    </recommendedName>
</protein>
<evidence type="ECO:0000313" key="9">
    <source>
        <dbReference type="Proteomes" id="UP000000759"/>
    </source>
</evidence>
<dbReference type="CDD" id="cd06849">
    <property type="entry name" value="lipoyl_domain"/>
    <property type="match status" value="1"/>
</dbReference>
<feature type="domain" description="Peripheral subunit-binding (PSBD)" evidence="7">
    <location>
        <begin position="193"/>
        <end position="230"/>
    </location>
</feature>
<feature type="region of interest" description="Disordered" evidence="5">
    <location>
        <begin position="141"/>
        <end position="191"/>
    </location>
</feature>
<dbReference type="KEGG" id="pti:PHATRDRAFT_17401"/>
<dbReference type="PROSITE" id="PS51826">
    <property type="entry name" value="PSBD"/>
    <property type="match status" value="1"/>
</dbReference>
<evidence type="ECO:0000259" key="6">
    <source>
        <dbReference type="PROSITE" id="PS50968"/>
    </source>
</evidence>
<accession>B7FP61</accession>
<dbReference type="GO" id="GO:0004742">
    <property type="term" value="F:dihydrolipoyllysine-residue acetyltransferase activity"/>
    <property type="evidence" value="ECO:0007669"/>
    <property type="project" value="TreeGrafter"/>
</dbReference>
<keyword evidence="3" id="KW-0809">Transit peptide</keyword>
<dbReference type="EMBL" id="CM000605">
    <property type="protein sequence ID" value="EEC51623.1"/>
    <property type="molecule type" value="Genomic_DNA"/>
</dbReference>
<dbReference type="InterPro" id="IPR004167">
    <property type="entry name" value="PSBD"/>
</dbReference>
<dbReference type="EC" id="2.3.1.-" evidence="4"/>
<dbReference type="InterPro" id="IPR036625">
    <property type="entry name" value="E3-bd_dom_sf"/>
</dbReference>
<comment type="cofactor">
    <cofactor evidence="4">
        <name>(R)-lipoate</name>
        <dbReference type="ChEBI" id="CHEBI:83088"/>
    </cofactor>
</comment>
<dbReference type="Gene3D" id="4.10.320.10">
    <property type="entry name" value="E3-binding domain"/>
    <property type="match status" value="1"/>
</dbReference>
<dbReference type="PaxDb" id="2850-Phatr17401"/>
<dbReference type="AlphaFoldDB" id="B7FP61"/>
<keyword evidence="4 8" id="KW-0012">Acyltransferase</keyword>
<keyword evidence="2 4" id="KW-0450">Lipoyl</keyword>
<dbReference type="InterPro" id="IPR001078">
    <property type="entry name" value="2-oxoacid_DH_actylTfrase"/>
</dbReference>
<dbReference type="OrthoDB" id="537444at2759"/>
<evidence type="ECO:0000256" key="2">
    <source>
        <dbReference type="ARBA" id="ARBA00022823"/>
    </source>
</evidence>
<feature type="compositionally biased region" description="Low complexity" evidence="5">
    <location>
        <begin position="148"/>
        <end position="159"/>
    </location>
</feature>
<dbReference type="InterPro" id="IPR023213">
    <property type="entry name" value="CAT-like_dom_sf"/>
</dbReference>
<dbReference type="FunFam" id="2.40.50.100:FF:000010">
    <property type="entry name" value="Acetyltransferase component of pyruvate dehydrogenase complex"/>
    <property type="match status" value="1"/>
</dbReference>
<dbReference type="PROSITE" id="PS50968">
    <property type="entry name" value="BIOTINYL_LIPOYL"/>
    <property type="match status" value="1"/>
</dbReference>
<organism evidence="8 9">
    <name type="scientific">Phaeodactylum tricornutum (strain CCAP 1055/1)</name>
    <dbReference type="NCBI Taxonomy" id="556484"/>
    <lineage>
        <taxon>Eukaryota</taxon>
        <taxon>Sar</taxon>
        <taxon>Stramenopiles</taxon>
        <taxon>Ochrophyta</taxon>
        <taxon>Bacillariophyta</taxon>
        <taxon>Bacillariophyceae</taxon>
        <taxon>Bacillariophycidae</taxon>
        <taxon>Naviculales</taxon>
        <taxon>Phaeodactylaceae</taxon>
        <taxon>Phaeodactylum</taxon>
    </lineage>
</organism>
<proteinExistence type="inferred from homology"/>
<reference evidence="9" key="2">
    <citation type="submission" date="2008-08" db="EMBL/GenBank/DDBJ databases">
        <authorList>
            <consortium name="Diatom Consortium"/>
            <person name="Grigoriev I."/>
            <person name="Grimwood J."/>
            <person name="Kuo A."/>
            <person name="Otillar R.P."/>
            <person name="Salamov A."/>
            <person name="Detter J.C."/>
            <person name="Lindquist E."/>
            <person name="Shapiro H."/>
            <person name="Lucas S."/>
            <person name="Glavina del Rio T."/>
            <person name="Pitluck S."/>
            <person name="Rokhsar D."/>
            <person name="Bowler C."/>
        </authorList>
    </citation>
    <scope>GENOME REANNOTATION</scope>
    <source>
        <strain evidence="9">CCAP 1055/1</strain>
    </source>
</reference>
<dbReference type="STRING" id="556484.B7FP61"/>
<dbReference type="Proteomes" id="UP000000759">
    <property type="component" value="Chromosome 1"/>
</dbReference>